<name>A0AAJ5YXT1_9BASI</name>
<gene>
    <name evidence="1" type="ORF">MARU1_000918</name>
</gene>
<sequence length="308" mass="33824">MAKRKAPTEPLPALGGADEVPVPLPRMIHALHTVAGVSVVDAIGIVRVLAQKKRHTPSRLRRVSAPELEELGAPCAGPTRDRVVEALREVASSGVMSEAERSSKQQRLREDVRLRRDWGDPGMGSEDKSCAFDVVLTESTLRGRSVMVNRAAVLLAWAVVVLESMGFARNEALSLAQCYTSLAAEAHGPAPPTRRIMSENQPHVEFLRVKIPIIRLRHDGEYRGLKDGQVVPPTRAYDYLRRTMFQMLPYVMGALTLLANSYVAADGSAHALHEAAYGLYLDFRPETHGERGKRAVLALDTILDLRAS</sequence>
<dbReference type="AlphaFoldDB" id="A0AAJ5YXT1"/>
<organism evidence="1 2">
    <name type="scientific">Malassezia arunalokei</name>
    <dbReference type="NCBI Taxonomy" id="1514897"/>
    <lineage>
        <taxon>Eukaryota</taxon>
        <taxon>Fungi</taxon>
        <taxon>Dikarya</taxon>
        <taxon>Basidiomycota</taxon>
        <taxon>Ustilaginomycotina</taxon>
        <taxon>Malasseziomycetes</taxon>
        <taxon>Malasseziales</taxon>
        <taxon>Malasseziaceae</taxon>
        <taxon>Malassezia</taxon>
    </lineage>
</organism>
<dbReference type="EMBL" id="CP119917">
    <property type="protein sequence ID" value="WFD14907.1"/>
    <property type="molecule type" value="Genomic_DNA"/>
</dbReference>
<reference evidence="1 2" key="1">
    <citation type="submission" date="2023-03" db="EMBL/GenBank/DDBJ databases">
        <title>Mating type loci evolution in Malassezia.</title>
        <authorList>
            <person name="Coelho M.A."/>
        </authorList>
    </citation>
    <scope>NUCLEOTIDE SEQUENCE [LARGE SCALE GENOMIC DNA]</scope>
    <source>
        <strain evidence="1 2">CBS 13387</strain>
    </source>
</reference>
<accession>A0AAJ5YXT1</accession>
<protein>
    <submittedName>
        <fullName evidence="1">Uncharacterized protein</fullName>
    </submittedName>
</protein>
<dbReference type="Proteomes" id="UP001217582">
    <property type="component" value="Chromosome 2"/>
</dbReference>
<evidence type="ECO:0000313" key="1">
    <source>
        <dbReference type="EMBL" id="WFD14907.1"/>
    </source>
</evidence>
<evidence type="ECO:0000313" key="2">
    <source>
        <dbReference type="Proteomes" id="UP001217582"/>
    </source>
</evidence>
<keyword evidence="2" id="KW-1185">Reference proteome</keyword>
<proteinExistence type="predicted"/>